<keyword evidence="10" id="KW-1185">Reference proteome</keyword>
<accession>A0A5P1F7K1</accession>
<dbReference type="InterPro" id="IPR027640">
    <property type="entry name" value="Kinesin-like_fam"/>
</dbReference>
<evidence type="ECO:0000256" key="2">
    <source>
        <dbReference type="ARBA" id="ARBA00022741"/>
    </source>
</evidence>
<dbReference type="SUPFAM" id="SSF52540">
    <property type="entry name" value="P-loop containing nucleoside triphosphate hydrolases"/>
    <property type="match status" value="1"/>
</dbReference>
<proteinExistence type="inferred from homology"/>
<keyword evidence="2 5" id="KW-0547">Nucleotide-binding</keyword>
<reference evidence="10" key="1">
    <citation type="journal article" date="2017" name="Nat. Commun.">
        <title>The asparagus genome sheds light on the origin and evolution of a young Y chromosome.</title>
        <authorList>
            <person name="Harkess A."/>
            <person name="Zhou J."/>
            <person name="Xu C."/>
            <person name="Bowers J.E."/>
            <person name="Van der Hulst R."/>
            <person name="Ayyampalayam S."/>
            <person name="Mercati F."/>
            <person name="Riccardi P."/>
            <person name="McKain M.R."/>
            <person name="Kakrana A."/>
            <person name="Tang H."/>
            <person name="Ray J."/>
            <person name="Groenendijk J."/>
            <person name="Arikit S."/>
            <person name="Mathioni S.M."/>
            <person name="Nakano M."/>
            <person name="Shan H."/>
            <person name="Telgmann-Rauber A."/>
            <person name="Kanno A."/>
            <person name="Yue Z."/>
            <person name="Chen H."/>
            <person name="Li W."/>
            <person name="Chen Y."/>
            <person name="Xu X."/>
            <person name="Zhang Y."/>
            <person name="Luo S."/>
            <person name="Chen H."/>
            <person name="Gao J."/>
            <person name="Mao Z."/>
            <person name="Pires J.C."/>
            <person name="Luo M."/>
            <person name="Kudrna D."/>
            <person name="Wing R.A."/>
            <person name="Meyers B.C."/>
            <person name="Yi K."/>
            <person name="Kong H."/>
            <person name="Lavrijsen P."/>
            <person name="Sunseri F."/>
            <person name="Falavigna A."/>
            <person name="Ye Y."/>
            <person name="Leebens-Mack J.H."/>
            <person name="Chen G."/>
        </authorList>
    </citation>
    <scope>NUCLEOTIDE SEQUENCE [LARGE SCALE GENOMIC DNA]</scope>
    <source>
        <strain evidence="10">cv. DH0086</strain>
    </source>
</reference>
<dbReference type="InterPro" id="IPR027417">
    <property type="entry name" value="P-loop_NTPase"/>
</dbReference>
<dbReference type="GO" id="GO:0005524">
    <property type="term" value="F:ATP binding"/>
    <property type="evidence" value="ECO:0007669"/>
    <property type="project" value="UniProtKB-UniRule"/>
</dbReference>
<dbReference type="GO" id="GO:0005634">
    <property type="term" value="C:nucleus"/>
    <property type="evidence" value="ECO:0007669"/>
    <property type="project" value="TreeGrafter"/>
</dbReference>
<keyword evidence="4 5" id="KW-0505">Motor protein</keyword>
<feature type="coiled-coil region" evidence="6">
    <location>
        <begin position="384"/>
        <end position="425"/>
    </location>
</feature>
<dbReference type="EMBL" id="CM007384">
    <property type="protein sequence ID" value="ONK72631.1"/>
    <property type="molecule type" value="Genomic_DNA"/>
</dbReference>
<dbReference type="Gene3D" id="3.40.850.10">
    <property type="entry name" value="Kinesin motor domain"/>
    <property type="match status" value="1"/>
</dbReference>
<keyword evidence="1" id="KW-0493">Microtubule</keyword>
<dbReference type="GO" id="GO:0007018">
    <property type="term" value="P:microtubule-based movement"/>
    <property type="evidence" value="ECO:0007669"/>
    <property type="project" value="InterPro"/>
</dbReference>
<evidence type="ECO:0000256" key="3">
    <source>
        <dbReference type="ARBA" id="ARBA00022840"/>
    </source>
</evidence>
<evidence type="ECO:0000313" key="10">
    <source>
        <dbReference type="Proteomes" id="UP000243459"/>
    </source>
</evidence>
<evidence type="ECO:0000256" key="1">
    <source>
        <dbReference type="ARBA" id="ARBA00022701"/>
    </source>
</evidence>
<dbReference type="Pfam" id="PF00225">
    <property type="entry name" value="Kinesin"/>
    <property type="match status" value="1"/>
</dbReference>
<evidence type="ECO:0000313" key="9">
    <source>
        <dbReference type="EMBL" id="ONK72631.1"/>
    </source>
</evidence>
<dbReference type="GO" id="GO:0005874">
    <property type="term" value="C:microtubule"/>
    <property type="evidence" value="ECO:0007669"/>
    <property type="project" value="UniProtKB-KW"/>
</dbReference>
<keyword evidence="3 5" id="KW-0067">ATP-binding</keyword>
<protein>
    <recommendedName>
        <fullName evidence="8">Kinesin motor domain-containing protein</fullName>
    </recommendedName>
</protein>
<dbReference type="GO" id="GO:0016887">
    <property type="term" value="F:ATP hydrolysis activity"/>
    <property type="evidence" value="ECO:0007669"/>
    <property type="project" value="TreeGrafter"/>
</dbReference>
<evidence type="ECO:0000256" key="6">
    <source>
        <dbReference type="SAM" id="Coils"/>
    </source>
</evidence>
<dbReference type="PROSITE" id="PS50067">
    <property type="entry name" value="KINESIN_MOTOR_2"/>
    <property type="match status" value="1"/>
</dbReference>
<gene>
    <name evidence="9" type="ORF">A4U43_C04F21410</name>
</gene>
<dbReference type="Proteomes" id="UP000243459">
    <property type="component" value="Chromosome 4"/>
</dbReference>
<feature type="region of interest" description="Disordered" evidence="7">
    <location>
        <begin position="1087"/>
        <end position="1107"/>
    </location>
</feature>
<dbReference type="SMART" id="SM00129">
    <property type="entry name" value="KISc"/>
    <property type="match status" value="1"/>
</dbReference>
<dbReference type="PRINTS" id="PR00380">
    <property type="entry name" value="KINESINHEAVY"/>
</dbReference>
<evidence type="ECO:0000256" key="7">
    <source>
        <dbReference type="SAM" id="MobiDB-lite"/>
    </source>
</evidence>
<evidence type="ECO:0000259" key="8">
    <source>
        <dbReference type="PROSITE" id="PS50067"/>
    </source>
</evidence>
<dbReference type="PANTHER" id="PTHR24115">
    <property type="entry name" value="KINESIN-RELATED"/>
    <property type="match status" value="1"/>
</dbReference>
<dbReference type="GO" id="GO:0008017">
    <property type="term" value="F:microtubule binding"/>
    <property type="evidence" value="ECO:0007669"/>
    <property type="project" value="InterPro"/>
</dbReference>
<organism evidence="9 10">
    <name type="scientific">Asparagus officinalis</name>
    <name type="common">Garden asparagus</name>
    <dbReference type="NCBI Taxonomy" id="4686"/>
    <lineage>
        <taxon>Eukaryota</taxon>
        <taxon>Viridiplantae</taxon>
        <taxon>Streptophyta</taxon>
        <taxon>Embryophyta</taxon>
        <taxon>Tracheophyta</taxon>
        <taxon>Spermatophyta</taxon>
        <taxon>Magnoliopsida</taxon>
        <taxon>Liliopsida</taxon>
        <taxon>Asparagales</taxon>
        <taxon>Asparagaceae</taxon>
        <taxon>Asparagoideae</taxon>
        <taxon>Asparagus</taxon>
    </lineage>
</organism>
<comment type="similarity">
    <text evidence="5">Belongs to the TRAFAC class myosin-kinesin ATPase superfamily. Kinesin family.</text>
</comment>
<evidence type="ECO:0000256" key="5">
    <source>
        <dbReference type="PROSITE-ProRule" id="PRU00283"/>
    </source>
</evidence>
<feature type="region of interest" description="Disordered" evidence="7">
    <location>
        <begin position="544"/>
        <end position="576"/>
    </location>
</feature>
<dbReference type="InterPro" id="IPR036961">
    <property type="entry name" value="Kinesin_motor_dom_sf"/>
</dbReference>
<dbReference type="Gramene" id="ONK72631">
    <property type="protein sequence ID" value="ONK72631"/>
    <property type="gene ID" value="A4U43_C04F21410"/>
</dbReference>
<feature type="domain" description="Kinesin motor" evidence="8">
    <location>
        <begin position="1"/>
        <end position="266"/>
    </location>
</feature>
<dbReference type="PANTHER" id="PTHR24115:SF1008">
    <property type="entry name" value="KINESIN-LIKE PROTEIN SUBITO"/>
    <property type="match status" value="1"/>
</dbReference>
<feature type="binding site" evidence="5">
    <location>
        <begin position="20"/>
        <end position="27"/>
    </location>
    <ligand>
        <name>ATP</name>
        <dbReference type="ChEBI" id="CHEBI:30616"/>
    </ligand>
</feature>
<dbReference type="GO" id="GO:0003777">
    <property type="term" value="F:microtubule motor activity"/>
    <property type="evidence" value="ECO:0007669"/>
    <property type="project" value="InterPro"/>
</dbReference>
<name>A0A5P1F7K1_ASPOF</name>
<keyword evidence="6" id="KW-0175">Coiled coil</keyword>
<sequence length="1107" mass="122866">MDPLLIDFMGGKSGLLAAMGPTGSGKTHTMFGSPREPGMVPLALRRIFNHAAASANHPISRSYYLSMFEIYSERGKGERIFDLSPDGGDLSFQQSAIKGLQEIRISDATEAESLVVRCLLKRATAATSANNQSSRSQCIINIRCTLENLCDKNDLRAHDTVLTIADLAGAERERKTGNQGARLLESNFINNTSMVFGLCLRSLLEHQKNPRKSFEKHFKNSLLTRYLRDYLEGKKRMTLILTVKPGEDDYLDTSFLLRQASPYMKIKFNNVEDAPNVPRQKRNTTLSFQTEDHKRRKIIDSIEVAGHGKSDGDAPDECQIPEKEVYSEKLQEIEVQHMLNMSSESIRKLHIDEKLKKEFQVELARMKRNDEVMRKFSKALWSVLKQYKNKLEESEDKVRSLKKTLAKEINQVVELKNELKELRSCCSCYKHLYTEANPRAKADSPFTHPVNSLSVSSPDHLDVKNTDTELTDGITPTPICHSPEISTVAANEGEGLGLKGILLDANLSGDSRSAFRSAAERRSSVVERKKISAYDSVYSSFPSGFLERQNDQTNESLPELEHDLEDSEPPSNLSVTDPSDLSIAEMTCENVISSSVLIYTTESDSTLSKESLSKDDKKLEISGIADSSYISEDVNGHRHEIIQDESKSSLVQGHCNKNLVQLGSLRAMEIPSSKSFTGMNFAEETSHSDVVVVPDLAEESTSVLSSTDRSSTLLMEKEEASDTACSLSSAEDTKNLNVGRLHSLSGSIQYQPLYQNGGNLHECKHKPKDVEVIKDAEISHNASLTGMNFVEETSQSDVMVVPDQVEGSTYVLSSSDRCSTLVVEKVEVSDTACSILYVEDINNLNNELLYQKGGNLHECEHKSEDVVVIEDGEKESSHSASLTEETSHSDIVAILDQVKDSTSLLSSSDGCSTLLVKKVEASDTACSMLSVEDTKSLNNESLCQKGENLYEYRHKAEYVEVINNGEKESSQNASLTEAHSHTLYHPSNSHSIEDDEKSIAHKKESLQEIKLPDLEVPLVDVKEKVKEKDGCQVREHLNEKHSSSTKITNAEKPKRRLLPASALLLKEFNGLDLEAENAKEVRNKLSAVGRGRSEGSKSLVRLLTGKQ</sequence>
<dbReference type="AlphaFoldDB" id="A0A5P1F7K1"/>
<dbReference type="GO" id="GO:0005871">
    <property type="term" value="C:kinesin complex"/>
    <property type="evidence" value="ECO:0007669"/>
    <property type="project" value="TreeGrafter"/>
</dbReference>
<evidence type="ECO:0000256" key="4">
    <source>
        <dbReference type="ARBA" id="ARBA00023175"/>
    </source>
</evidence>
<dbReference type="InterPro" id="IPR001752">
    <property type="entry name" value="Kinesin_motor_dom"/>
</dbReference>